<protein>
    <recommendedName>
        <fullName evidence="3">PAS domain-containing protein</fullName>
    </recommendedName>
</protein>
<evidence type="ECO:0008006" key="3">
    <source>
        <dbReference type="Google" id="ProtNLM"/>
    </source>
</evidence>
<evidence type="ECO:0000313" key="2">
    <source>
        <dbReference type="Proteomes" id="UP001597059"/>
    </source>
</evidence>
<proteinExistence type="predicted"/>
<evidence type="ECO:0000313" key="1">
    <source>
        <dbReference type="EMBL" id="MFD1382448.1"/>
    </source>
</evidence>
<keyword evidence="2" id="KW-1185">Reference proteome</keyword>
<accession>A0ABW4AX74</accession>
<dbReference type="EMBL" id="JBHTMN010000004">
    <property type="protein sequence ID" value="MFD1382448.1"/>
    <property type="molecule type" value="Genomic_DNA"/>
</dbReference>
<sequence length="153" mass="17554">MYSDKTDFETDAHFLQDTKGCFIVLDRNDCLVFCNEALNAIYSESKQLYALPSDSFWLKDEQRIFDLNEFNGLIGNEIELLFKSKLSGFTEVKLTINEIETPSQKYLAVSYVEEPIATLSPPFKDSRNAYRSIGKRSSLWQILSPLPASNQYN</sequence>
<name>A0ABW4AX74_9GAMM</name>
<dbReference type="RefSeq" id="WP_377365442.1">
    <property type="nucleotide sequence ID" value="NZ_JBHTMN010000004.1"/>
</dbReference>
<organism evidence="1 2">
    <name type="scientific">Rhodanobacter aciditrophus</name>
    <dbReference type="NCBI Taxonomy" id="1623218"/>
    <lineage>
        <taxon>Bacteria</taxon>
        <taxon>Pseudomonadati</taxon>
        <taxon>Pseudomonadota</taxon>
        <taxon>Gammaproteobacteria</taxon>
        <taxon>Lysobacterales</taxon>
        <taxon>Rhodanobacteraceae</taxon>
        <taxon>Rhodanobacter</taxon>
    </lineage>
</organism>
<comment type="caution">
    <text evidence="1">The sequence shown here is derived from an EMBL/GenBank/DDBJ whole genome shotgun (WGS) entry which is preliminary data.</text>
</comment>
<gene>
    <name evidence="1" type="ORF">ACFQ45_03670</name>
</gene>
<dbReference type="Proteomes" id="UP001597059">
    <property type="component" value="Unassembled WGS sequence"/>
</dbReference>
<reference evidence="2" key="1">
    <citation type="journal article" date="2019" name="Int. J. Syst. Evol. Microbiol.">
        <title>The Global Catalogue of Microorganisms (GCM) 10K type strain sequencing project: providing services to taxonomists for standard genome sequencing and annotation.</title>
        <authorList>
            <consortium name="The Broad Institute Genomics Platform"/>
            <consortium name="The Broad Institute Genome Sequencing Center for Infectious Disease"/>
            <person name="Wu L."/>
            <person name="Ma J."/>
        </authorList>
    </citation>
    <scope>NUCLEOTIDE SEQUENCE [LARGE SCALE GENOMIC DNA]</scope>
    <source>
        <strain evidence="2">JCM 30774</strain>
    </source>
</reference>